<feature type="domain" description="TfuA-like core" evidence="1">
    <location>
        <begin position="48"/>
        <end position="166"/>
    </location>
</feature>
<dbReference type="EMBL" id="BAAACA010000034">
    <property type="protein sequence ID" value="GAA0611395.1"/>
    <property type="molecule type" value="Genomic_DNA"/>
</dbReference>
<keyword evidence="3" id="KW-1185">Reference proteome</keyword>
<organism evidence="2 3">
    <name type="scientific">Streptomyces crystallinus</name>
    <dbReference type="NCBI Taxonomy" id="68191"/>
    <lineage>
        <taxon>Bacteria</taxon>
        <taxon>Bacillati</taxon>
        <taxon>Actinomycetota</taxon>
        <taxon>Actinomycetes</taxon>
        <taxon>Kitasatosporales</taxon>
        <taxon>Streptomycetaceae</taxon>
        <taxon>Streptomyces</taxon>
    </lineage>
</organism>
<sequence length="418" mass="45427">MIHVYTGPTLGSGEPVLCTPQVSVHPPVRHGDLFDAGIADGDTVVLIDGAYHQVPALRHKEILAALARGIRVYGAASIGALRAVELAPYGMTGIGRVYRAYASGEIEGDDEVAVGQDPDGEYVRLTWPLVNLREVLRHAVAERILDRHQAAELVQEWAGVYYAQRTTGAVRSVCLRVGAGALERWLMARLAADEHFGDVKRADAIEAVTRACAAAPRQQVATSTGCWDTVYYRRWAHFFTASHTGEGVVPVGLRLSYQRLFDPAFPTVWLAWLEHLSRHPGPEAADEAMPLASRVQQMAPAAASLPAHLIFRPEPDLSDPATRALLLMRESPADRAAIVRYLEANHAARTDAGHCCEAISTAAAHHTLLHLWNISPNALGGHAAACGYRTAQQALEELKVFMTGLLLDQNRLHEAVAR</sequence>
<evidence type="ECO:0000259" key="1">
    <source>
        <dbReference type="Pfam" id="PF07812"/>
    </source>
</evidence>
<protein>
    <recommendedName>
        <fullName evidence="1">TfuA-like core domain-containing protein</fullName>
    </recommendedName>
</protein>
<accession>A0ABN1GH17</accession>
<evidence type="ECO:0000313" key="3">
    <source>
        <dbReference type="Proteomes" id="UP001500668"/>
    </source>
</evidence>
<evidence type="ECO:0000313" key="2">
    <source>
        <dbReference type="EMBL" id="GAA0611395.1"/>
    </source>
</evidence>
<proteinExistence type="predicted"/>
<dbReference type="InterPro" id="IPR012924">
    <property type="entry name" value="TfuA_core"/>
</dbReference>
<dbReference type="Proteomes" id="UP001500668">
    <property type="component" value="Unassembled WGS sequence"/>
</dbReference>
<gene>
    <name evidence="2" type="ORF">GCM10010394_46500</name>
</gene>
<reference evidence="2 3" key="1">
    <citation type="journal article" date="2019" name="Int. J. Syst. Evol. Microbiol.">
        <title>The Global Catalogue of Microorganisms (GCM) 10K type strain sequencing project: providing services to taxonomists for standard genome sequencing and annotation.</title>
        <authorList>
            <consortium name="The Broad Institute Genomics Platform"/>
            <consortium name="The Broad Institute Genome Sequencing Center for Infectious Disease"/>
            <person name="Wu L."/>
            <person name="Ma J."/>
        </authorList>
    </citation>
    <scope>NUCLEOTIDE SEQUENCE [LARGE SCALE GENOMIC DNA]</scope>
    <source>
        <strain evidence="2 3">JCM 5067</strain>
    </source>
</reference>
<dbReference type="Pfam" id="PF07812">
    <property type="entry name" value="TfuA"/>
    <property type="match status" value="1"/>
</dbReference>
<comment type="caution">
    <text evidence="2">The sequence shown here is derived from an EMBL/GenBank/DDBJ whole genome shotgun (WGS) entry which is preliminary data.</text>
</comment>
<name>A0ABN1GH17_9ACTN</name>
<dbReference type="RefSeq" id="WP_344076194.1">
    <property type="nucleotide sequence ID" value="NZ_BAAACA010000034.1"/>
</dbReference>